<dbReference type="SUPFAM" id="SSF63380">
    <property type="entry name" value="Riboflavin synthase domain-like"/>
    <property type="match status" value="1"/>
</dbReference>
<dbReference type="PANTHER" id="PTHR30212">
    <property type="entry name" value="PROTEIN YIIM"/>
    <property type="match status" value="1"/>
</dbReference>
<evidence type="ECO:0000313" key="4">
    <source>
        <dbReference type="EMBL" id="SUU89075.1"/>
    </source>
</evidence>
<dbReference type="InterPro" id="IPR005302">
    <property type="entry name" value="MoCF_Sase_C"/>
</dbReference>
<dbReference type="PRINTS" id="PR00409">
    <property type="entry name" value="PHDIOXRDTASE"/>
</dbReference>
<dbReference type="Pfam" id="PF03473">
    <property type="entry name" value="MOSC"/>
    <property type="match status" value="1"/>
</dbReference>
<dbReference type="OrthoDB" id="9786134at2"/>
<dbReference type="Pfam" id="PF00175">
    <property type="entry name" value="NAD_binding_1"/>
    <property type="match status" value="1"/>
</dbReference>
<dbReference type="CDD" id="cd00207">
    <property type="entry name" value="fer2"/>
    <property type="match status" value="1"/>
</dbReference>
<dbReference type="PANTHER" id="PTHR30212:SF2">
    <property type="entry name" value="PROTEIN YIIM"/>
    <property type="match status" value="1"/>
</dbReference>
<dbReference type="RefSeq" id="WP_115731303.1">
    <property type="nucleotide sequence ID" value="NZ_BAAAVY010000019.1"/>
</dbReference>
<accession>A0A380WK02</accession>
<name>A0A380WK02_AMIAI</name>
<dbReference type="GO" id="GO:0030170">
    <property type="term" value="F:pyridoxal phosphate binding"/>
    <property type="evidence" value="ECO:0007669"/>
    <property type="project" value="InterPro"/>
</dbReference>
<dbReference type="Gene3D" id="2.40.33.20">
    <property type="entry name" value="PK beta-barrel domain-like"/>
    <property type="match status" value="1"/>
</dbReference>
<dbReference type="EMBL" id="UFSM01000001">
    <property type="protein sequence ID" value="SUU89075.1"/>
    <property type="molecule type" value="Genomic_DNA"/>
</dbReference>
<evidence type="ECO:0000259" key="3">
    <source>
        <dbReference type="PROSITE" id="PS51384"/>
    </source>
</evidence>
<dbReference type="InterPro" id="IPR001041">
    <property type="entry name" value="2Fe-2S_ferredoxin-type"/>
</dbReference>
<dbReference type="InterPro" id="IPR036010">
    <property type="entry name" value="2Fe-2S_ferredoxin-like_sf"/>
</dbReference>
<keyword evidence="4" id="KW-0560">Oxidoreductase</keyword>
<feature type="domain" description="2Fe-2S ferredoxin-type" evidence="1">
    <location>
        <begin position="496"/>
        <end position="580"/>
    </location>
</feature>
<keyword evidence="4" id="KW-0223">Dioxygenase</keyword>
<protein>
    <submittedName>
        <fullName evidence="4">Nitric oxide dioxygenase</fullName>
        <ecNumber evidence="4">1.14.12.17</ecNumber>
    </submittedName>
</protein>
<dbReference type="Pfam" id="PF00111">
    <property type="entry name" value="Fer2"/>
    <property type="match status" value="1"/>
</dbReference>
<dbReference type="PROSITE" id="PS51384">
    <property type="entry name" value="FAD_FR"/>
    <property type="match status" value="1"/>
</dbReference>
<dbReference type="CDD" id="cd06184">
    <property type="entry name" value="flavohem_like_fad_nad_binding"/>
    <property type="match status" value="1"/>
</dbReference>
<proteinExistence type="predicted"/>
<dbReference type="PROSITE" id="PS51085">
    <property type="entry name" value="2FE2S_FER_2"/>
    <property type="match status" value="1"/>
</dbReference>
<dbReference type="Gene3D" id="3.10.20.30">
    <property type="match status" value="1"/>
</dbReference>
<dbReference type="InterPro" id="IPR017938">
    <property type="entry name" value="Riboflavin_synthase-like_b-brl"/>
</dbReference>
<dbReference type="InterPro" id="IPR039261">
    <property type="entry name" value="FNR_nucleotide-bd"/>
</dbReference>
<dbReference type="InterPro" id="IPR052353">
    <property type="entry name" value="Benzoxazolinone_Detox_Enz"/>
</dbReference>
<dbReference type="EC" id="1.14.12.17" evidence="4"/>
<evidence type="ECO:0000313" key="5">
    <source>
        <dbReference type="Proteomes" id="UP000254701"/>
    </source>
</evidence>
<dbReference type="AlphaFoldDB" id="A0A380WK02"/>
<dbReference type="Gene3D" id="3.40.50.80">
    <property type="entry name" value="Nucleotide-binding domain of ferredoxin-NADP reductase (FNR) module"/>
    <property type="match status" value="1"/>
</dbReference>
<dbReference type="GO" id="GO:0030151">
    <property type="term" value="F:molybdenum ion binding"/>
    <property type="evidence" value="ECO:0007669"/>
    <property type="project" value="InterPro"/>
</dbReference>
<dbReference type="Gene3D" id="2.40.30.10">
    <property type="entry name" value="Translation factors"/>
    <property type="match status" value="1"/>
</dbReference>
<dbReference type="SUPFAM" id="SSF52343">
    <property type="entry name" value="Ferredoxin reductase-like, C-terminal NADP-linked domain"/>
    <property type="match status" value="1"/>
</dbReference>
<evidence type="ECO:0000259" key="2">
    <source>
        <dbReference type="PROSITE" id="PS51340"/>
    </source>
</evidence>
<dbReference type="GO" id="GO:0008941">
    <property type="term" value="F:nitric oxide dioxygenase NAD(P)H activity"/>
    <property type="evidence" value="ECO:0007669"/>
    <property type="project" value="UniProtKB-EC"/>
</dbReference>
<dbReference type="PROSITE" id="PS51340">
    <property type="entry name" value="MOSC"/>
    <property type="match status" value="1"/>
</dbReference>
<reference evidence="4 5" key="1">
    <citation type="submission" date="2018-06" db="EMBL/GenBank/DDBJ databases">
        <authorList>
            <consortium name="Pathogen Informatics"/>
            <person name="Doyle S."/>
        </authorList>
    </citation>
    <scope>NUCLEOTIDE SEQUENCE [LARGE SCALE GENOMIC DNA]</scope>
    <source>
        <strain evidence="4 5">NCTC10684</strain>
    </source>
</reference>
<dbReference type="SUPFAM" id="SSF50800">
    <property type="entry name" value="PK beta-barrel domain-like"/>
    <property type="match status" value="1"/>
</dbReference>
<dbReference type="GO" id="GO:0051536">
    <property type="term" value="F:iron-sulfur cluster binding"/>
    <property type="evidence" value="ECO:0007669"/>
    <property type="project" value="InterPro"/>
</dbReference>
<feature type="domain" description="MOSC" evidence="2">
    <location>
        <begin position="35"/>
        <end position="169"/>
    </location>
</feature>
<sequence>MVDFNFPGRVEAVSVALPQDIVMNGRLVRTSILREAVNQPIFFDQKGPKNNRTAVHSEHVLATPLEHYSIWPQQLGLDASDWKLGYWGENLTISGILDENRLPIGTTMKFGNDALLQVVGPRLPCYKLMWRMGQPDSFIPEMMLTGQVGIYFRVIETGWIKPGDRIEIIDAPDRTITVGELARQLSKKSPGDADKLLGALAIPCIGGQSAAAIRRKLNQVLDGARAAAGQWKGWRRFRISRIEEAGTGVKSFILAPNDNLPIAGYLAGQHLPVRLRAGLIRNWSISDYDEDSNNYRITVKRHDKGRASPLLHHLCEGDAVELRNPQGTFTLDRSSLYRPVLISAGIGLTPLLSMLKAHAKRPNPPPAVWVHSTRNGASHAHREEVNDILARYPDFRSIIAYSSPRQEDRLGQDFDIAGRLNKASFHPFLESYPLMYAGNEIQVSGLESPFYICGPADFEAHVRNILIEAGVSPEKIHSERFSAQLTFGQPAEGRHAEVTFSLSGKQAEWSTDVPISLLELAEENGVEPDFECRSGTCHRCETRLISGDVAYLHAPAVAPREGYALLCCSTPSGTHVELEL</sequence>
<dbReference type="Pfam" id="PF00970">
    <property type="entry name" value="FAD_binding_6"/>
    <property type="match status" value="1"/>
</dbReference>
<dbReference type="InterPro" id="IPR001433">
    <property type="entry name" value="OxRdtase_FAD/NAD-bd"/>
</dbReference>
<evidence type="ECO:0000259" key="1">
    <source>
        <dbReference type="PROSITE" id="PS51085"/>
    </source>
</evidence>
<dbReference type="InterPro" id="IPR017927">
    <property type="entry name" value="FAD-bd_FR_type"/>
</dbReference>
<dbReference type="InterPro" id="IPR008333">
    <property type="entry name" value="Cbr1-like_FAD-bd_dom"/>
</dbReference>
<dbReference type="InterPro" id="IPR011037">
    <property type="entry name" value="Pyrv_Knase-like_insert_dom_sf"/>
</dbReference>
<dbReference type="Proteomes" id="UP000254701">
    <property type="component" value="Unassembled WGS sequence"/>
</dbReference>
<gene>
    <name evidence="4" type="primary">hmp</name>
    <name evidence="4" type="ORF">NCTC10684_02308</name>
</gene>
<organism evidence="4 5">
    <name type="scientific">Aminobacter aminovorans</name>
    <name type="common">Chelatobacter heintzii</name>
    <dbReference type="NCBI Taxonomy" id="83263"/>
    <lineage>
        <taxon>Bacteria</taxon>
        <taxon>Pseudomonadati</taxon>
        <taxon>Pseudomonadota</taxon>
        <taxon>Alphaproteobacteria</taxon>
        <taxon>Hyphomicrobiales</taxon>
        <taxon>Phyllobacteriaceae</taxon>
        <taxon>Aminobacter</taxon>
    </lineage>
</organism>
<dbReference type="SUPFAM" id="SSF54292">
    <property type="entry name" value="2Fe-2S ferredoxin-like"/>
    <property type="match status" value="1"/>
</dbReference>
<feature type="domain" description="FAD-binding FR-type" evidence="3">
    <location>
        <begin position="232"/>
        <end position="332"/>
    </location>
</feature>
<dbReference type="InterPro" id="IPR012675">
    <property type="entry name" value="Beta-grasp_dom_sf"/>
</dbReference>